<accession>A0A820JJY2</accession>
<sequence length="68" mass="7491">GSPSRLSLDNLPLTICSSSTLYKLSVSVTNFGDCLALLDGRLKQLTTFIVIIDNMIYNSSIVYNMIVF</sequence>
<evidence type="ECO:0000313" key="2">
    <source>
        <dbReference type="Proteomes" id="UP000663836"/>
    </source>
</evidence>
<dbReference type="AlphaFoldDB" id="A0A820JJY2"/>
<reference evidence="1" key="1">
    <citation type="submission" date="2021-02" db="EMBL/GenBank/DDBJ databases">
        <authorList>
            <person name="Nowell W R."/>
        </authorList>
    </citation>
    <scope>NUCLEOTIDE SEQUENCE</scope>
</reference>
<protein>
    <submittedName>
        <fullName evidence="1">Uncharacterized protein</fullName>
    </submittedName>
</protein>
<evidence type="ECO:0000313" key="1">
    <source>
        <dbReference type="EMBL" id="CAF4328732.1"/>
    </source>
</evidence>
<feature type="non-terminal residue" evidence="1">
    <location>
        <position position="1"/>
    </location>
</feature>
<comment type="caution">
    <text evidence="1">The sequence shown here is derived from an EMBL/GenBank/DDBJ whole genome shotgun (WGS) entry which is preliminary data.</text>
</comment>
<name>A0A820JJY2_9BILA</name>
<proteinExistence type="predicted"/>
<gene>
    <name evidence="1" type="ORF">JBS370_LOCUS41245</name>
</gene>
<organism evidence="1 2">
    <name type="scientific">Rotaria sordida</name>
    <dbReference type="NCBI Taxonomy" id="392033"/>
    <lineage>
        <taxon>Eukaryota</taxon>
        <taxon>Metazoa</taxon>
        <taxon>Spiralia</taxon>
        <taxon>Gnathifera</taxon>
        <taxon>Rotifera</taxon>
        <taxon>Eurotatoria</taxon>
        <taxon>Bdelloidea</taxon>
        <taxon>Philodinida</taxon>
        <taxon>Philodinidae</taxon>
        <taxon>Rotaria</taxon>
    </lineage>
</organism>
<dbReference type="EMBL" id="CAJOBD010043800">
    <property type="protein sequence ID" value="CAF4328732.1"/>
    <property type="molecule type" value="Genomic_DNA"/>
</dbReference>
<dbReference type="Proteomes" id="UP000663836">
    <property type="component" value="Unassembled WGS sequence"/>
</dbReference>